<organism evidence="2 3">
    <name type="scientific">Buddleja alternifolia</name>
    <dbReference type="NCBI Taxonomy" id="168488"/>
    <lineage>
        <taxon>Eukaryota</taxon>
        <taxon>Viridiplantae</taxon>
        <taxon>Streptophyta</taxon>
        <taxon>Embryophyta</taxon>
        <taxon>Tracheophyta</taxon>
        <taxon>Spermatophyta</taxon>
        <taxon>Magnoliopsida</taxon>
        <taxon>eudicotyledons</taxon>
        <taxon>Gunneridae</taxon>
        <taxon>Pentapetalae</taxon>
        <taxon>asterids</taxon>
        <taxon>lamiids</taxon>
        <taxon>Lamiales</taxon>
        <taxon>Scrophulariaceae</taxon>
        <taxon>Buddlejeae</taxon>
        <taxon>Buddleja</taxon>
    </lineage>
</organism>
<dbReference type="PANTHER" id="PTHR48085:SF5">
    <property type="entry name" value="CADMIUM_ZINC-TRANSPORTING ATPASE HMA4-RELATED"/>
    <property type="match status" value="1"/>
</dbReference>
<dbReference type="InterPro" id="IPR051014">
    <property type="entry name" value="Cation_Transport_ATPase_IB"/>
</dbReference>
<comment type="caution">
    <text evidence="2">The sequence shown here is derived from an EMBL/GenBank/DDBJ whole genome shotgun (WGS) entry which is preliminary data.</text>
</comment>
<sequence length="211" mass="22694">MAAALVDFARAHTVEPKPEKVEKFQIFPGEGNSRIASRVGCNAVPRSEGYDVQGRSIGYIFLGSSPAGIFCLSDIYRTRAKEAMKELKSMGIKTVMPTGDSHAAAEHAQAQLVGVLGVVHAELLPEDKERIIKELQKEKLTTMIGDGVNDAPALATADLGISMGVSASALAMETADFVLMSNDIQRIPKALRIAKKVRRKIIENVMSGRAC</sequence>
<dbReference type="Pfam" id="PF00702">
    <property type="entry name" value="Hydrolase"/>
    <property type="match status" value="1"/>
</dbReference>
<comment type="similarity">
    <text evidence="1">Belongs to the cation transport ATPase (P-type) (TC 3.A.3) family. Type IB subfamily.</text>
</comment>
<dbReference type="EMBL" id="WHWC01000009">
    <property type="protein sequence ID" value="KAG8376393.1"/>
    <property type="molecule type" value="Genomic_DNA"/>
</dbReference>
<protein>
    <submittedName>
        <fullName evidence="2">Uncharacterized protein</fullName>
    </submittedName>
</protein>
<dbReference type="InterPro" id="IPR001757">
    <property type="entry name" value="P_typ_ATPase"/>
</dbReference>
<dbReference type="Proteomes" id="UP000826271">
    <property type="component" value="Unassembled WGS sequence"/>
</dbReference>
<dbReference type="GO" id="GO:0005524">
    <property type="term" value="F:ATP binding"/>
    <property type="evidence" value="ECO:0007669"/>
    <property type="project" value="InterPro"/>
</dbReference>
<dbReference type="PANTHER" id="PTHR48085">
    <property type="entry name" value="CADMIUM/ZINC-TRANSPORTING ATPASE HMA2-RELATED"/>
    <property type="match status" value="1"/>
</dbReference>
<gene>
    <name evidence="2" type="ORF">BUALT_Bualt09G0058800</name>
</gene>
<dbReference type="Gene3D" id="3.40.50.1000">
    <property type="entry name" value="HAD superfamily/HAD-like"/>
    <property type="match status" value="1"/>
</dbReference>
<proteinExistence type="inferred from homology"/>
<dbReference type="GO" id="GO:0016887">
    <property type="term" value="F:ATP hydrolysis activity"/>
    <property type="evidence" value="ECO:0007669"/>
    <property type="project" value="InterPro"/>
</dbReference>
<dbReference type="NCBIfam" id="TIGR01494">
    <property type="entry name" value="ATPase_P-type"/>
    <property type="match status" value="1"/>
</dbReference>
<reference evidence="2" key="1">
    <citation type="submission" date="2019-10" db="EMBL/GenBank/DDBJ databases">
        <authorList>
            <person name="Zhang R."/>
            <person name="Pan Y."/>
            <person name="Wang J."/>
            <person name="Ma R."/>
            <person name="Yu S."/>
        </authorList>
    </citation>
    <scope>NUCLEOTIDE SEQUENCE</scope>
    <source>
        <strain evidence="2">LA-IB0</strain>
        <tissue evidence="2">Leaf</tissue>
    </source>
</reference>
<dbReference type="GO" id="GO:0022857">
    <property type="term" value="F:transmembrane transporter activity"/>
    <property type="evidence" value="ECO:0007669"/>
    <property type="project" value="TreeGrafter"/>
</dbReference>
<evidence type="ECO:0000256" key="1">
    <source>
        <dbReference type="ARBA" id="ARBA00006024"/>
    </source>
</evidence>
<dbReference type="GO" id="GO:0016020">
    <property type="term" value="C:membrane"/>
    <property type="evidence" value="ECO:0007669"/>
    <property type="project" value="InterPro"/>
</dbReference>
<dbReference type="PROSITE" id="PS01229">
    <property type="entry name" value="COF_2"/>
    <property type="match status" value="1"/>
</dbReference>
<evidence type="ECO:0000313" key="3">
    <source>
        <dbReference type="Proteomes" id="UP000826271"/>
    </source>
</evidence>
<accession>A0AAV6X1I4</accession>
<dbReference type="PRINTS" id="PR00119">
    <property type="entry name" value="CATATPASE"/>
</dbReference>
<dbReference type="SUPFAM" id="SSF56784">
    <property type="entry name" value="HAD-like"/>
    <property type="match status" value="1"/>
</dbReference>
<dbReference type="InterPro" id="IPR036412">
    <property type="entry name" value="HAD-like_sf"/>
</dbReference>
<evidence type="ECO:0000313" key="2">
    <source>
        <dbReference type="EMBL" id="KAG8376393.1"/>
    </source>
</evidence>
<keyword evidence="3" id="KW-1185">Reference proteome</keyword>
<dbReference type="AlphaFoldDB" id="A0AAV6X1I4"/>
<name>A0AAV6X1I4_9LAMI</name>
<dbReference type="InterPro" id="IPR023214">
    <property type="entry name" value="HAD_sf"/>
</dbReference>